<dbReference type="eggNOG" id="ENOG5031R46">
    <property type="taxonomic scope" value="Bacteria"/>
</dbReference>
<dbReference type="EMBL" id="AYEV01000017">
    <property type="protein sequence ID" value="ESK55426.1"/>
    <property type="molecule type" value="Genomic_DNA"/>
</dbReference>
<organism evidence="1 2">
    <name type="scientific">Acinetobacter tjernbergiae DSM 14971 = CIP 107465</name>
    <dbReference type="NCBI Taxonomy" id="1120928"/>
    <lineage>
        <taxon>Bacteria</taxon>
        <taxon>Pseudomonadati</taxon>
        <taxon>Pseudomonadota</taxon>
        <taxon>Gammaproteobacteria</taxon>
        <taxon>Moraxellales</taxon>
        <taxon>Moraxellaceae</taxon>
        <taxon>Acinetobacter</taxon>
    </lineage>
</organism>
<dbReference type="AlphaFoldDB" id="V2V3I5"/>
<gene>
    <name evidence="1" type="ORF">F990_01887</name>
</gene>
<name>V2V3I5_9GAMM</name>
<accession>V2V3I5</accession>
<dbReference type="PATRIC" id="fig|1120928.5.peg.1916"/>
<evidence type="ECO:0000313" key="2">
    <source>
        <dbReference type="Proteomes" id="UP000017404"/>
    </source>
</evidence>
<comment type="caution">
    <text evidence="1">The sequence shown here is derived from an EMBL/GenBank/DDBJ whole genome shotgun (WGS) entry which is preliminary data.</text>
</comment>
<keyword evidence="2" id="KW-1185">Reference proteome</keyword>
<protein>
    <submittedName>
        <fullName evidence="1">Uncharacterized protein</fullName>
    </submittedName>
</protein>
<sequence length="235" mass="27962">MLPKDQNKLFELIYSLDHYKEWQKIARASKQCEASDVPQEAFLFVIEKWVGEFDLSSLEHWNELEHKMWNHFVHGADRIFKYASSFDQSSRNDPDEAINPILLGISSPVSTEPLQRMLDQVDRHLQQKKQAQQIKENSFSMILAYVQLFESLKPILLKYTYLNIAAYLKMSYSWLRRCLKRAEKLQKIQPSLFDRLELPRVEDLGSWRKFKLDKIKLSKFTPVLENQLDLFQHRL</sequence>
<dbReference type="OrthoDB" id="6717081at2"/>
<dbReference type="RefSeq" id="WP_018679405.1">
    <property type="nucleotide sequence ID" value="NZ_AYEV01000017.1"/>
</dbReference>
<reference evidence="1 2" key="1">
    <citation type="submission" date="2013-10" db="EMBL/GenBank/DDBJ databases">
        <title>The Genome Sequence of Acinetobacter tjernbergiae CIP107465.</title>
        <authorList>
            <consortium name="The Broad Institute Genomics Platform"/>
            <consortium name="The Broad Institute Genome Sequencing Center for Infectious Disease"/>
            <person name="Cerqueira G."/>
            <person name="Feldgarden M."/>
            <person name="Courvalin P."/>
            <person name="Grillot-Courvalin C."/>
            <person name="Clermont D."/>
            <person name="Rocha E."/>
            <person name="Yoon E.-J."/>
            <person name="Nemec A."/>
            <person name="Young S.K."/>
            <person name="Zeng Q."/>
            <person name="Gargeya S."/>
            <person name="Fitzgerald M."/>
            <person name="Abouelleil A."/>
            <person name="Alvarado L."/>
            <person name="Berlin A.M."/>
            <person name="Chapman S.B."/>
            <person name="Gainer-Dewar J."/>
            <person name="Goldberg J."/>
            <person name="Gnerre S."/>
            <person name="Griggs A."/>
            <person name="Gujja S."/>
            <person name="Hansen M."/>
            <person name="Howarth C."/>
            <person name="Imamovic A."/>
            <person name="Ireland A."/>
            <person name="Larimer J."/>
            <person name="McCowan C."/>
            <person name="Murphy C."/>
            <person name="Pearson M."/>
            <person name="Poon T.W."/>
            <person name="Priest M."/>
            <person name="Roberts A."/>
            <person name="Saif S."/>
            <person name="Shea T."/>
            <person name="Sykes S."/>
            <person name="Wortman J."/>
            <person name="Nusbaum C."/>
            <person name="Birren B."/>
        </authorList>
    </citation>
    <scope>NUCLEOTIDE SEQUENCE [LARGE SCALE GENOMIC DNA]</scope>
    <source>
        <strain evidence="1 2">CIP 107465</strain>
    </source>
</reference>
<proteinExistence type="predicted"/>
<dbReference type="Proteomes" id="UP000017404">
    <property type="component" value="Unassembled WGS sequence"/>
</dbReference>
<evidence type="ECO:0000313" key="1">
    <source>
        <dbReference type="EMBL" id="ESK55426.1"/>
    </source>
</evidence>